<keyword evidence="1" id="KW-0812">Transmembrane</keyword>
<dbReference type="InParanoid" id="E9I7B9"/>
<sequence length="142" mass="15725">MKGRPYGPRDKISALRLSCPTLIPVTFPAFPFDESGRGAMRVMLIVNLVGGAWILAAGLPLSDGQTGHRIQFLEFPIRPVVTLNRKALKKTSVVLACSDDLAIVVTHYRTCCVFWHWQRFPFYRAIGESKFSLSCVGGKITA</sequence>
<dbReference type="AlphaFoldDB" id="E9I7B9"/>
<proteinExistence type="predicted"/>
<dbReference type="Proteomes" id="UP000000305">
    <property type="component" value="Unassembled WGS sequence"/>
</dbReference>
<feature type="transmembrane region" description="Helical" evidence="1">
    <location>
        <begin position="42"/>
        <end position="61"/>
    </location>
</feature>
<dbReference type="HOGENOM" id="CLU_151488_0_0_1"/>
<organism evidence="2 3">
    <name type="scientific">Daphnia pulex</name>
    <name type="common">Water flea</name>
    <dbReference type="NCBI Taxonomy" id="6669"/>
    <lineage>
        <taxon>Eukaryota</taxon>
        <taxon>Metazoa</taxon>
        <taxon>Ecdysozoa</taxon>
        <taxon>Arthropoda</taxon>
        <taxon>Crustacea</taxon>
        <taxon>Branchiopoda</taxon>
        <taxon>Diplostraca</taxon>
        <taxon>Cladocera</taxon>
        <taxon>Anomopoda</taxon>
        <taxon>Daphniidae</taxon>
        <taxon>Daphnia</taxon>
    </lineage>
</organism>
<gene>
    <name evidence="2" type="ORF">DAPPUDRAFT_125474</name>
</gene>
<reference evidence="2 3" key="1">
    <citation type="journal article" date="2011" name="Science">
        <title>The ecoresponsive genome of Daphnia pulex.</title>
        <authorList>
            <person name="Colbourne J.K."/>
            <person name="Pfrender M.E."/>
            <person name="Gilbert D."/>
            <person name="Thomas W.K."/>
            <person name="Tucker A."/>
            <person name="Oakley T.H."/>
            <person name="Tokishita S."/>
            <person name="Aerts A."/>
            <person name="Arnold G.J."/>
            <person name="Basu M.K."/>
            <person name="Bauer D.J."/>
            <person name="Caceres C.E."/>
            <person name="Carmel L."/>
            <person name="Casola C."/>
            <person name="Choi J.H."/>
            <person name="Detter J.C."/>
            <person name="Dong Q."/>
            <person name="Dusheyko S."/>
            <person name="Eads B.D."/>
            <person name="Frohlich T."/>
            <person name="Geiler-Samerotte K.A."/>
            <person name="Gerlach D."/>
            <person name="Hatcher P."/>
            <person name="Jogdeo S."/>
            <person name="Krijgsveld J."/>
            <person name="Kriventseva E.V."/>
            <person name="Kultz D."/>
            <person name="Laforsch C."/>
            <person name="Lindquist E."/>
            <person name="Lopez J."/>
            <person name="Manak J.R."/>
            <person name="Muller J."/>
            <person name="Pangilinan J."/>
            <person name="Patwardhan R.P."/>
            <person name="Pitluck S."/>
            <person name="Pritham E.J."/>
            <person name="Rechtsteiner A."/>
            <person name="Rho M."/>
            <person name="Rogozin I.B."/>
            <person name="Sakarya O."/>
            <person name="Salamov A."/>
            <person name="Schaack S."/>
            <person name="Shapiro H."/>
            <person name="Shiga Y."/>
            <person name="Skalitzky C."/>
            <person name="Smith Z."/>
            <person name="Souvorov A."/>
            <person name="Sung W."/>
            <person name="Tang Z."/>
            <person name="Tsuchiya D."/>
            <person name="Tu H."/>
            <person name="Vos H."/>
            <person name="Wang M."/>
            <person name="Wolf Y.I."/>
            <person name="Yamagata H."/>
            <person name="Yamada T."/>
            <person name="Ye Y."/>
            <person name="Shaw J.R."/>
            <person name="Andrews J."/>
            <person name="Crease T.J."/>
            <person name="Tang H."/>
            <person name="Lucas S.M."/>
            <person name="Robertson H.M."/>
            <person name="Bork P."/>
            <person name="Koonin E.V."/>
            <person name="Zdobnov E.M."/>
            <person name="Grigoriev I.V."/>
            <person name="Lynch M."/>
            <person name="Boore J.L."/>
        </authorList>
    </citation>
    <scope>NUCLEOTIDE SEQUENCE [LARGE SCALE GENOMIC DNA]</scope>
</reference>
<keyword evidence="1" id="KW-1133">Transmembrane helix</keyword>
<dbReference type="EMBL" id="GL737114">
    <property type="protein sequence ID" value="EFX60111.1"/>
    <property type="molecule type" value="Genomic_DNA"/>
</dbReference>
<evidence type="ECO:0000256" key="1">
    <source>
        <dbReference type="SAM" id="Phobius"/>
    </source>
</evidence>
<name>E9I7B9_DAPPU</name>
<evidence type="ECO:0000313" key="2">
    <source>
        <dbReference type="EMBL" id="EFX60111.1"/>
    </source>
</evidence>
<feature type="transmembrane region" description="Helical" evidence="1">
    <location>
        <begin position="12"/>
        <end position="30"/>
    </location>
</feature>
<keyword evidence="3" id="KW-1185">Reference proteome</keyword>
<keyword evidence="1" id="KW-0472">Membrane</keyword>
<protein>
    <submittedName>
        <fullName evidence="2">Uncharacterized protein</fullName>
    </submittedName>
</protein>
<accession>E9I7B9</accession>
<dbReference type="KEGG" id="dpx:DAPPUDRAFT_125474"/>
<evidence type="ECO:0000313" key="3">
    <source>
        <dbReference type="Proteomes" id="UP000000305"/>
    </source>
</evidence>